<sequence length="42" mass="4821">MTGDRRRHLWSVPPPESPDDDPDPPDQEDPEPPEDETGVLLW</sequence>
<reference evidence="2 3" key="1">
    <citation type="journal article" date="2019" name="Emerg. Microbes Infect.">
        <title>Comprehensive subspecies identification of 175 nontuberculous mycobacteria species based on 7547 genomic profiles.</title>
        <authorList>
            <person name="Matsumoto Y."/>
            <person name="Kinjo T."/>
            <person name="Motooka D."/>
            <person name="Nabeya D."/>
            <person name="Jung N."/>
            <person name="Uechi K."/>
            <person name="Horii T."/>
            <person name="Iida T."/>
            <person name="Fujita J."/>
            <person name="Nakamura S."/>
        </authorList>
    </citation>
    <scope>NUCLEOTIDE SEQUENCE [LARGE SCALE GENOMIC DNA]</scope>
    <source>
        <strain evidence="2 3">JCM 6376</strain>
    </source>
</reference>
<dbReference type="Proteomes" id="UP000467327">
    <property type="component" value="Chromosome"/>
</dbReference>
<dbReference type="EMBL" id="AP022561">
    <property type="protein sequence ID" value="BBX10057.1"/>
    <property type="molecule type" value="Genomic_DNA"/>
</dbReference>
<evidence type="ECO:0000256" key="1">
    <source>
        <dbReference type="SAM" id="MobiDB-lite"/>
    </source>
</evidence>
<feature type="region of interest" description="Disordered" evidence="1">
    <location>
        <begin position="1"/>
        <end position="42"/>
    </location>
</feature>
<protein>
    <submittedName>
        <fullName evidence="2">Uncharacterized protein</fullName>
    </submittedName>
</protein>
<dbReference type="AlphaFoldDB" id="A0AAD1HQW5"/>
<dbReference type="KEGG" id="maic:MAIC_48600"/>
<feature type="compositionally biased region" description="Acidic residues" evidence="1">
    <location>
        <begin position="17"/>
        <end position="42"/>
    </location>
</feature>
<name>A0AAD1HQW5_9MYCO</name>
<evidence type="ECO:0000313" key="2">
    <source>
        <dbReference type="EMBL" id="BBX10057.1"/>
    </source>
</evidence>
<keyword evidence="3" id="KW-1185">Reference proteome</keyword>
<dbReference type="RefSeq" id="WP_264028570.1">
    <property type="nucleotide sequence ID" value="NZ_AP022561.1"/>
</dbReference>
<evidence type="ECO:0000313" key="3">
    <source>
        <dbReference type="Proteomes" id="UP000467327"/>
    </source>
</evidence>
<accession>A0AAD1HQW5</accession>
<organism evidence="2 3">
    <name type="scientific">Mycolicibacterium aichiense</name>
    <dbReference type="NCBI Taxonomy" id="1799"/>
    <lineage>
        <taxon>Bacteria</taxon>
        <taxon>Bacillati</taxon>
        <taxon>Actinomycetota</taxon>
        <taxon>Actinomycetes</taxon>
        <taxon>Mycobacteriales</taxon>
        <taxon>Mycobacteriaceae</taxon>
        <taxon>Mycolicibacterium</taxon>
    </lineage>
</organism>
<proteinExistence type="predicted"/>
<gene>
    <name evidence="2" type="ORF">MAIC_48600</name>
</gene>